<dbReference type="InterPro" id="IPR029044">
    <property type="entry name" value="Nucleotide-diphossugar_trans"/>
</dbReference>
<accession>A0A8J4T0D3</accession>
<dbReference type="PANTHER" id="PTHR12270">
    <property type="entry name" value="GLYCOSYLTRANSFERASE-RELATED"/>
    <property type="match status" value="1"/>
</dbReference>
<dbReference type="GO" id="GO:0015020">
    <property type="term" value="F:glucuronosyltransferase activity"/>
    <property type="evidence" value="ECO:0007669"/>
    <property type="project" value="TreeGrafter"/>
</dbReference>
<evidence type="ECO:0000256" key="7">
    <source>
        <dbReference type="ARBA" id="ARBA00023180"/>
    </source>
</evidence>
<keyword evidence="5" id="KW-0333">Golgi apparatus</keyword>
<organism evidence="8 9">
    <name type="scientific">Paragonimus heterotremus</name>
    <dbReference type="NCBI Taxonomy" id="100268"/>
    <lineage>
        <taxon>Eukaryota</taxon>
        <taxon>Metazoa</taxon>
        <taxon>Spiralia</taxon>
        <taxon>Lophotrochozoa</taxon>
        <taxon>Platyhelminthes</taxon>
        <taxon>Trematoda</taxon>
        <taxon>Digenea</taxon>
        <taxon>Plagiorchiida</taxon>
        <taxon>Troglotremata</taxon>
        <taxon>Troglotrematidae</taxon>
        <taxon>Paragonimus</taxon>
    </lineage>
</organism>
<dbReference type="InterPro" id="IPR051292">
    <property type="entry name" value="Xyl/GlcA_transferase"/>
</dbReference>
<dbReference type="EMBL" id="LUCH01017889">
    <property type="protein sequence ID" value="KAF5394679.1"/>
    <property type="molecule type" value="Genomic_DNA"/>
</dbReference>
<dbReference type="Gene3D" id="3.90.550.10">
    <property type="entry name" value="Spore Coat Polysaccharide Biosynthesis Protein SpsA, Chain A"/>
    <property type="match status" value="1"/>
</dbReference>
<evidence type="ECO:0000313" key="8">
    <source>
        <dbReference type="EMBL" id="KAF5394679.1"/>
    </source>
</evidence>
<protein>
    <submittedName>
        <fullName evidence="8">Uncharacterized protein</fullName>
    </submittedName>
</protein>
<sequence length="255" mass="29483">MISFGFLRKLRNIVLIGVLMCASAQFVGLKYLNRFWSNSHGPRWIHVAVVVVGEMDFQQSVGMLKSLLYQRGQFHFNRPECQPEPDVTPDQEQCISSRSGLSHPMIEMHLMSDEITDDRWKQLLKTWKPEGIRFSFYPSEQIYHRLASIPNKNLVGIPGLQKIFIPEVLPKRVSKVILLDTDVLFNHDIADLWRLLEQFDANQFFGGAPEDDPEMSWAFRKYDLPIIVSPLASVQSSTHFSHFFIIGRNIMVHCH</sequence>
<evidence type="ECO:0000313" key="9">
    <source>
        <dbReference type="Proteomes" id="UP000748531"/>
    </source>
</evidence>
<keyword evidence="6" id="KW-0472">Membrane</keyword>
<gene>
    <name evidence="8" type="ORF">PHET_10668</name>
</gene>
<comment type="caution">
    <text evidence="8">The sequence shown here is derived from an EMBL/GenBank/DDBJ whole genome shotgun (WGS) entry which is preliminary data.</text>
</comment>
<evidence type="ECO:0000256" key="6">
    <source>
        <dbReference type="ARBA" id="ARBA00023136"/>
    </source>
</evidence>
<evidence type="ECO:0000256" key="1">
    <source>
        <dbReference type="ARBA" id="ARBA00004323"/>
    </source>
</evidence>
<keyword evidence="4" id="KW-1133">Transmembrane helix</keyword>
<comment type="subcellular location">
    <subcellularLocation>
        <location evidence="1">Golgi apparatus membrane</location>
        <topology evidence="1">Single-pass type II membrane protein</topology>
    </subcellularLocation>
</comment>
<dbReference type="SUPFAM" id="SSF53448">
    <property type="entry name" value="Nucleotide-diphospho-sugar transferases"/>
    <property type="match status" value="1"/>
</dbReference>
<dbReference type="OrthoDB" id="411524at2759"/>
<evidence type="ECO:0000256" key="3">
    <source>
        <dbReference type="ARBA" id="ARBA00022968"/>
    </source>
</evidence>
<keyword evidence="3" id="KW-0735">Signal-anchor</keyword>
<dbReference type="GO" id="GO:0000139">
    <property type="term" value="C:Golgi membrane"/>
    <property type="evidence" value="ECO:0007669"/>
    <property type="project" value="UniProtKB-SubCell"/>
</dbReference>
<dbReference type="AlphaFoldDB" id="A0A8J4T0D3"/>
<dbReference type="Pfam" id="PF01501">
    <property type="entry name" value="Glyco_transf_8"/>
    <property type="match status" value="1"/>
</dbReference>
<evidence type="ECO:0000256" key="2">
    <source>
        <dbReference type="ARBA" id="ARBA00022692"/>
    </source>
</evidence>
<keyword evidence="9" id="KW-1185">Reference proteome</keyword>
<keyword evidence="2" id="KW-0812">Transmembrane</keyword>
<evidence type="ECO:0000256" key="5">
    <source>
        <dbReference type="ARBA" id="ARBA00023034"/>
    </source>
</evidence>
<evidence type="ECO:0000256" key="4">
    <source>
        <dbReference type="ARBA" id="ARBA00022989"/>
    </source>
</evidence>
<dbReference type="PANTHER" id="PTHR12270:SF25">
    <property type="entry name" value="GLYCOSYLTRANSFERASE-LIKE PROTEIN LARGE"/>
    <property type="match status" value="1"/>
</dbReference>
<dbReference type="Proteomes" id="UP000748531">
    <property type="component" value="Unassembled WGS sequence"/>
</dbReference>
<dbReference type="GO" id="GO:0035269">
    <property type="term" value="P:protein O-linked glycosylation via mannose"/>
    <property type="evidence" value="ECO:0007669"/>
    <property type="project" value="TreeGrafter"/>
</dbReference>
<keyword evidence="7" id="KW-0325">Glycoprotein</keyword>
<proteinExistence type="predicted"/>
<dbReference type="InterPro" id="IPR002495">
    <property type="entry name" value="Glyco_trans_8"/>
</dbReference>
<name>A0A8J4T0D3_9TREM</name>
<dbReference type="GO" id="GO:0042285">
    <property type="term" value="F:xylosyltransferase activity"/>
    <property type="evidence" value="ECO:0007669"/>
    <property type="project" value="TreeGrafter"/>
</dbReference>
<reference evidence="8" key="1">
    <citation type="submission" date="2019-05" db="EMBL/GenBank/DDBJ databases">
        <title>Annotation for the trematode Paragonimus heterotremus.</title>
        <authorList>
            <person name="Choi Y.-J."/>
        </authorList>
    </citation>
    <scope>NUCLEOTIDE SEQUENCE</scope>
    <source>
        <strain evidence="8">LC</strain>
    </source>
</reference>